<evidence type="ECO:0000313" key="1">
    <source>
        <dbReference type="EMBL" id="WVX84029.1"/>
    </source>
</evidence>
<sequence>MVNEIILNNTLIKVYSFEHRKVNQLHEISVSFEVTSEEYHDITTLLYEGTFDVKVPERELSFRGTIQQYFTSISNLYEEGQVGDFSLTLLEEKN</sequence>
<protein>
    <submittedName>
        <fullName evidence="1">DUF3219 family protein</fullName>
    </submittedName>
</protein>
<evidence type="ECO:0000313" key="2">
    <source>
        <dbReference type="Proteomes" id="UP001357223"/>
    </source>
</evidence>
<dbReference type="InterPro" id="IPR023105">
    <property type="entry name" value="YkvR-like_sf"/>
</dbReference>
<reference evidence="1 2" key="1">
    <citation type="submission" date="2023-10" db="EMBL/GenBank/DDBJ databases">
        <title>Niallia locisalis sp.nov. isolated from a salt pond sample.</title>
        <authorList>
            <person name="Li X.-J."/>
            <person name="Dong L."/>
        </authorList>
    </citation>
    <scope>NUCLEOTIDE SEQUENCE [LARGE SCALE GENOMIC DNA]</scope>
    <source>
        <strain evidence="1 2">DSM 29761</strain>
    </source>
</reference>
<keyword evidence="2" id="KW-1185">Reference proteome</keyword>
<dbReference type="Gene3D" id="2.40.30.80">
    <property type="entry name" value="YkvR-like"/>
    <property type="match status" value="1"/>
</dbReference>
<proteinExistence type="predicted"/>
<dbReference type="EMBL" id="CP137640">
    <property type="protein sequence ID" value="WVX84029.1"/>
    <property type="molecule type" value="Genomic_DNA"/>
</dbReference>
<dbReference type="RefSeq" id="WP_338452901.1">
    <property type="nucleotide sequence ID" value="NZ_CP137640.1"/>
</dbReference>
<accession>A0ABZ2CJR7</accession>
<dbReference type="SUPFAM" id="SSF159173">
    <property type="entry name" value="YkvR-like"/>
    <property type="match status" value="1"/>
</dbReference>
<dbReference type="Pfam" id="PF11514">
    <property type="entry name" value="DUF3219"/>
    <property type="match status" value="1"/>
</dbReference>
<name>A0ABZ2CJR7_9BACI</name>
<organism evidence="1 2">
    <name type="scientific">Niallia oryzisoli</name>
    <dbReference type="NCBI Taxonomy" id="1737571"/>
    <lineage>
        <taxon>Bacteria</taxon>
        <taxon>Bacillati</taxon>
        <taxon>Bacillota</taxon>
        <taxon>Bacilli</taxon>
        <taxon>Bacillales</taxon>
        <taxon>Bacillaceae</taxon>
        <taxon>Niallia</taxon>
    </lineage>
</organism>
<dbReference type="Proteomes" id="UP001357223">
    <property type="component" value="Chromosome"/>
</dbReference>
<dbReference type="InterPro" id="IPR021596">
    <property type="entry name" value="DUF3219"/>
</dbReference>
<gene>
    <name evidence="1" type="ORF">R4Z09_14160</name>
</gene>